<evidence type="ECO:0000256" key="1">
    <source>
        <dbReference type="ARBA" id="ARBA00023157"/>
    </source>
</evidence>
<evidence type="ECO:0000313" key="3">
    <source>
        <dbReference type="EMBL" id="KAL0841741.1"/>
    </source>
</evidence>
<dbReference type="InterPro" id="IPR003057">
    <property type="entry name" value="Invtbrt_color"/>
</dbReference>
<organism evidence="3 6">
    <name type="scientific">Loxostege sticticalis</name>
    <name type="common">Beet webworm moth</name>
    <dbReference type="NCBI Taxonomy" id="481309"/>
    <lineage>
        <taxon>Eukaryota</taxon>
        <taxon>Metazoa</taxon>
        <taxon>Ecdysozoa</taxon>
        <taxon>Arthropoda</taxon>
        <taxon>Hexapoda</taxon>
        <taxon>Insecta</taxon>
        <taxon>Pterygota</taxon>
        <taxon>Neoptera</taxon>
        <taxon>Endopterygota</taxon>
        <taxon>Lepidoptera</taxon>
        <taxon>Glossata</taxon>
        <taxon>Ditrysia</taxon>
        <taxon>Pyraloidea</taxon>
        <taxon>Crambidae</taxon>
        <taxon>Pyraustinae</taxon>
        <taxon>Loxostege</taxon>
    </lineage>
</organism>
<name>A0ABD0TFB6_LOXSC</name>
<dbReference type="EMBL" id="JBEUOH010000005">
    <property type="protein sequence ID" value="KAL0893551.1"/>
    <property type="molecule type" value="Genomic_DNA"/>
</dbReference>
<dbReference type="PRINTS" id="PR01273">
    <property type="entry name" value="INVTBRTCOLOR"/>
</dbReference>
<dbReference type="PANTHER" id="PTHR10612:SF41">
    <property type="entry name" value="GLIAL LAZARILLO, ISOFORM A"/>
    <property type="match status" value="1"/>
</dbReference>
<evidence type="ECO:0000313" key="4">
    <source>
        <dbReference type="EMBL" id="KAL0893551.1"/>
    </source>
</evidence>
<dbReference type="Gene3D" id="2.40.128.20">
    <property type="match status" value="1"/>
</dbReference>
<reference evidence="5 6" key="1">
    <citation type="submission" date="2024-06" db="EMBL/GenBank/DDBJ databases">
        <title>A chromosome-level genome assembly of beet webworm, Loxostege sticticalis.</title>
        <authorList>
            <person name="Zhang Y."/>
        </authorList>
    </citation>
    <scope>NUCLEOTIDE SEQUENCE [LARGE SCALE GENOMIC DNA]</scope>
    <source>
        <strain evidence="4">AQ026</strain>
        <strain evidence="3">AQ028</strain>
        <tissue evidence="3">Male pupae</tissue>
        <tissue evidence="4">Whole body</tissue>
    </source>
</reference>
<evidence type="ECO:0008006" key="7">
    <source>
        <dbReference type="Google" id="ProtNLM"/>
    </source>
</evidence>
<dbReference type="PANTHER" id="PTHR10612">
    <property type="entry name" value="APOLIPOPROTEIN D"/>
    <property type="match status" value="1"/>
</dbReference>
<dbReference type="Proteomes" id="UP001549921">
    <property type="component" value="Unassembled WGS sequence"/>
</dbReference>
<comment type="caution">
    <text evidence="3">The sequence shown here is derived from an EMBL/GenBank/DDBJ whole genome shotgun (WGS) entry which is preliminary data.</text>
</comment>
<dbReference type="Proteomes" id="UP001549920">
    <property type="component" value="Unassembled WGS sequence"/>
</dbReference>
<accession>A0ABD0TFB6</accession>
<evidence type="ECO:0000313" key="6">
    <source>
        <dbReference type="Proteomes" id="UP001549921"/>
    </source>
</evidence>
<evidence type="ECO:0000313" key="5">
    <source>
        <dbReference type="Proteomes" id="UP001549920"/>
    </source>
</evidence>
<protein>
    <recommendedName>
        <fullName evidence="7">Apolipoprotein D</fullName>
    </recommendedName>
</protein>
<feature type="signal peptide" evidence="2">
    <location>
        <begin position="1"/>
        <end position="23"/>
    </location>
</feature>
<keyword evidence="5" id="KW-1185">Reference proteome</keyword>
<evidence type="ECO:0000256" key="2">
    <source>
        <dbReference type="SAM" id="SignalP"/>
    </source>
</evidence>
<dbReference type="InterPro" id="IPR012674">
    <property type="entry name" value="Calycin"/>
</dbReference>
<keyword evidence="2" id="KW-0732">Signal</keyword>
<feature type="chain" id="PRO_5044722969" description="Apolipoprotein D" evidence="2">
    <location>
        <begin position="24"/>
        <end position="200"/>
    </location>
</feature>
<gene>
    <name evidence="4" type="ORF">ABMA27_013741</name>
    <name evidence="3" type="ORF">ABMA28_014009</name>
</gene>
<proteinExistence type="predicted"/>
<dbReference type="EMBL" id="JBEDNZ010000005">
    <property type="protein sequence ID" value="KAL0841741.1"/>
    <property type="molecule type" value="Genomic_DNA"/>
</dbReference>
<keyword evidence="1" id="KW-1015">Disulfide bond</keyword>
<dbReference type="SUPFAM" id="SSF50814">
    <property type="entry name" value="Lipocalins"/>
    <property type="match status" value="1"/>
</dbReference>
<sequence length="200" mass="22310">MGDFRVAAARALVMLAATAGALATGLGECPVYPQLPNFDITKMTGTWYEVERSFYLMELSASCTELNVTLGERGYFYMSIGTVNRWTGSPSITYAIGIPSHAGASTFRYKVNNRMPYLIGRLLPGAGLYNVLFTDYERFALVWSCSSVSVAHSDRMWVLGRQREIGAGLRAQIYAIMQDLRLDPDRLIISKNNNCTYKPY</sequence>
<dbReference type="AlphaFoldDB" id="A0ABD0TFB6"/>